<dbReference type="AlphaFoldDB" id="A0A447CWJ8"/>
<dbReference type="OrthoDB" id="1685143at2"/>
<dbReference type="Pfam" id="PF16778">
    <property type="entry name" value="Phage_tail_APC"/>
    <property type="match status" value="1"/>
</dbReference>
<dbReference type="Gene3D" id="6.10.140.1310">
    <property type="match status" value="1"/>
</dbReference>
<dbReference type="EMBL" id="UWOC01000151">
    <property type="protein sequence ID" value="VCU09670.1"/>
    <property type="molecule type" value="Genomic_DNA"/>
</dbReference>
<evidence type="ECO:0000313" key="2">
    <source>
        <dbReference type="EMBL" id="VCU09670.1"/>
    </source>
</evidence>
<gene>
    <name evidence="2" type="ORF">RHODGE_RHODGE_02839</name>
</gene>
<accession>A0A447CWJ8</accession>
<proteinExistence type="predicted"/>
<reference evidence="3" key="1">
    <citation type="submission" date="2018-10" db="EMBL/GenBank/DDBJ databases">
        <authorList>
            <person name="Peiro R."/>
            <person name="Begona"/>
            <person name="Cbmso G."/>
            <person name="Lopez M."/>
            <person name="Gonzalez S."/>
            <person name="Sacristan E."/>
            <person name="Castillo E."/>
        </authorList>
    </citation>
    <scope>NUCLEOTIDE SEQUENCE [LARGE SCALE GENOMIC DNA]</scope>
</reference>
<dbReference type="InterPro" id="IPR031893">
    <property type="entry name" value="Phage_tail_APC"/>
</dbReference>
<comment type="caution">
    <text evidence="2">The sequence shown here is derived from an EMBL/GenBank/DDBJ whole genome shotgun (WGS) entry which is preliminary data.</text>
</comment>
<name>A0A447CWJ8_9BRAD</name>
<evidence type="ECO:0000313" key="3">
    <source>
        <dbReference type="Proteomes" id="UP000289200"/>
    </source>
</evidence>
<dbReference type="Proteomes" id="UP000289200">
    <property type="component" value="Unassembled WGS sequence"/>
</dbReference>
<organism evidence="2 3">
    <name type="scientific">Rhodoplanes serenus</name>
    <dbReference type="NCBI Taxonomy" id="200615"/>
    <lineage>
        <taxon>Bacteria</taxon>
        <taxon>Pseudomonadati</taxon>
        <taxon>Pseudomonadota</taxon>
        <taxon>Alphaproteobacteria</taxon>
        <taxon>Hyphomicrobiales</taxon>
        <taxon>Nitrobacteraceae</taxon>
        <taxon>Rhodoplanes</taxon>
    </lineage>
</organism>
<protein>
    <recommendedName>
        <fullName evidence="1">Phage tail assembly chaperone-like domain-containing protein</fullName>
    </recommendedName>
</protein>
<feature type="domain" description="Phage tail assembly chaperone-like" evidence="1">
    <location>
        <begin position="81"/>
        <end position="138"/>
    </location>
</feature>
<keyword evidence="3" id="KW-1185">Reference proteome</keyword>
<evidence type="ECO:0000259" key="1">
    <source>
        <dbReference type="Pfam" id="PF16778"/>
    </source>
</evidence>
<sequence length="149" mass="15999">MMRYIHFNPLDGVIIQVIDGGAAQALDGAAVAALGPGDEWIGMRVVALSAESVAIGPPRIPVAVLEPSPDPQAGLRRLMYVRTARNAELDATDVMVVPDRPMAEDTRSAWLTYRAALRDLGRHQTAGEMIAAWPARPDGATRTIDQSET</sequence>